<evidence type="ECO:0000313" key="2">
    <source>
        <dbReference type="EMBL" id="OBR06391.1"/>
    </source>
</evidence>
<evidence type="ECO:0000256" key="1">
    <source>
        <dbReference type="SAM" id="MobiDB-lite"/>
    </source>
</evidence>
<dbReference type="EMBL" id="LTAN01000007">
    <property type="protein sequence ID" value="OBR06391.1"/>
    <property type="molecule type" value="Genomic_DNA"/>
</dbReference>
<comment type="caution">
    <text evidence="2">The sequence shown here is derived from an EMBL/GenBank/DDBJ whole genome shotgun (WGS) entry which is preliminary data.</text>
</comment>
<reference evidence="3" key="1">
    <citation type="journal article" date="2017" name="BMC Genomics">
        <title>Gapless genome assembly of Colletotrichum higginsianum reveals chromosome structure and association of transposable elements with secondary metabolite gene clusters.</title>
        <authorList>
            <person name="Dallery J.-F."/>
            <person name="Lapalu N."/>
            <person name="Zampounis A."/>
            <person name="Pigne S."/>
            <person name="Luyten I."/>
            <person name="Amselem J."/>
            <person name="Wittenberg A.H.J."/>
            <person name="Zhou S."/>
            <person name="de Queiroz M.V."/>
            <person name="Robin G.P."/>
            <person name="Auger A."/>
            <person name="Hainaut M."/>
            <person name="Henrissat B."/>
            <person name="Kim K.-T."/>
            <person name="Lee Y.-H."/>
            <person name="Lespinet O."/>
            <person name="Schwartz D.C."/>
            <person name="Thon M.R."/>
            <person name="O'Connell R.J."/>
        </authorList>
    </citation>
    <scope>NUCLEOTIDE SEQUENCE [LARGE SCALE GENOMIC DNA]</scope>
    <source>
        <strain evidence="3">IMI 349063</strain>
    </source>
</reference>
<dbReference type="RefSeq" id="XP_018154909.1">
    <property type="nucleotide sequence ID" value="XM_018305485.1"/>
</dbReference>
<feature type="compositionally biased region" description="Low complexity" evidence="1">
    <location>
        <begin position="81"/>
        <end position="92"/>
    </location>
</feature>
<evidence type="ECO:0000313" key="3">
    <source>
        <dbReference type="Proteomes" id="UP000092177"/>
    </source>
</evidence>
<dbReference type="GeneID" id="28869592"/>
<feature type="region of interest" description="Disordered" evidence="1">
    <location>
        <begin position="80"/>
        <end position="111"/>
    </location>
</feature>
<sequence length="111" mass="12446">MLMLAELEETASPPSLVGVPEGYTSYVTTSVPPIEQVYLVSVCPSARSCIFSQLRPVLTRTRWMVLVPRDTFLARAQCYGSNMPSPNNNNPPLGLRCSRVNRREYTPDDLR</sequence>
<accession>A0A1B7Y2Z9</accession>
<protein>
    <submittedName>
        <fullName evidence="2">Uncharacterized protein</fullName>
    </submittedName>
</protein>
<dbReference type="KEGG" id="chig:CH63R_10511"/>
<dbReference type="VEuPathDB" id="FungiDB:CH63R_10511"/>
<organism evidence="2 3">
    <name type="scientific">Colletotrichum higginsianum (strain IMI 349063)</name>
    <name type="common">Crucifer anthracnose fungus</name>
    <dbReference type="NCBI Taxonomy" id="759273"/>
    <lineage>
        <taxon>Eukaryota</taxon>
        <taxon>Fungi</taxon>
        <taxon>Dikarya</taxon>
        <taxon>Ascomycota</taxon>
        <taxon>Pezizomycotina</taxon>
        <taxon>Sordariomycetes</taxon>
        <taxon>Hypocreomycetidae</taxon>
        <taxon>Glomerellales</taxon>
        <taxon>Glomerellaceae</taxon>
        <taxon>Colletotrichum</taxon>
        <taxon>Colletotrichum destructivum species complex</taxon>
    </lineage>
</organism>
<dbReference type="AlphaFoldDB" id="A0A1B7Y2Z9"/>
<keyword evidence="3" id="KW-1185">Reference proteome</keyword>
<feature type="compositionally biased region" description="Basic and acidic residues" evidence="1">
    <location>
        <begin position="101"/>
        <end position="111"/>
    </location>
</feature>
<gene>
    <name evidence="2" type="ORF">CH63R_10511</name>
</gene>
<dbReference type="Proteomes" id="UP000092177">
    <property type="component" value="Unassembled WGS sequence"/>
</dbReference>
<name>A0A1B7Y2Z9_COLHI</name>
<proteinExistence type="predicted"/>